<comment type="subunit">
    <text evidence="5 10">Heterodimer of LeuC and LeuD.</text>
</comment>
<dbReference type="HAMAP" id="MF_01031">
    <property type="entry name" value="LeuD_type1"/>
    <property type="match status" value="1"/>
</dbReference>
<evidence type="ECO:0000259" key="11">
    <source>
        <dbReference type="Pfam" id="PF00694"/>
    </source>
</evidence>
<dbReference type="Proteomes" id="UP000595823">
    <property type="component" value="Chromosome"/>
</dbReference>
<evidence type="ECO:0000256" key="4">
    <source>
        <dbReference type="ARBA" id="ARBA00009845"/>
    </source>
</evidence>
<comment type="pathway">
    <text evidence="3 10">Amino-acid biosynthesis; L-leucine biosynthesis; L-leucine from 3-methyl-2-oxobutanoate: step 2/4.</text>
</comment>
<accession>A0A7T6Z595</accession>
<protein>
    <recommendedName>
        <fullName evidence="10">3-isopropylmalate dehydratase small subunit</fullName>
        <ecNumber evidence="10">4.2.1.33</ecNumber>
    </recommendedName>
    <alternativeName>
        <fullName evidence="10">Alpha-IPM isomerase</fullName>
        <shortName evidence="10">IPMI</shortName>
    </alternativeName>
    <alternativeName>
        <fullName evidence="10">Isopropylmalate isomerase</fullName>
    </alternativeName>
</protein>
<evidence type="ECO:0000256" key="9">
    <source>
        <dbReference type="ARBA" id="ARBA00023304"/>
    </source>
</evidence>
<dbReference type="InterPro" id="IPR015928">
    <property type="entry name" value="Aconitase/3IPM_dehydase_swvl"/>
</dbReference>
<reference evidence="12 13" key="1">
    <citation type="submission" date="2020-06" db="EMBL/GenBank/DDBJ databases">
        <title>Genomic analysis of Salicibibacter sp. NKC5-3.</title>
        <authorList>
            <person name="Oh Y.J."/>
        </authorList>
    </citation>
    <scope>NUCLEOTIDE SEQUENCE [LARGE SCALE GENOMIC DNA]</scope>
    <source>
        <strain evidence="12 13">NKC5-3</strain>
    </source>
</reference>
<dbReference type="UniPathway" id="UPA00048">
    <property type="reaction ID" value="UER00071"/>
</dbReference>
<keyword evidence="13" id="KW-1185">Reference proteome</keyword>
<evidence type="ECO:0000256" key="1">
    <source>
        <dbReference type="ARBA" id="ARBA00000491"/>
    </source>
</evidence>
<gene>
    <name evidence="10 12" type="primary">leuD</name>
    <name evidence="12" type="ORF">HUG15_17195</name>
</gene>
<dbReference type="CDD" id="cd01577">
    <property type="entry name" value="IPMI_Swivel"/>
    <property type="match status" value="1"/>
</dbReference>
<evidence type="ECO:0000313" key="13">
    <source>
        <dbReference type="Proteomes" id="UP000595823"/>
    </source>
</evidence>
<proteinExistence type="inferred from homology"/>
<evidence type="ECO:0000256" key="2">
    <source>
        <dbReference type="ARBA" id="ARBA00002695"/>
    </source>
</evidence>
<dbReference type="AlphaFoldDB" id="A0A7T6Z595"/>
<comment type="similarity">
    <text evidence="4 10">Belongs to the LeuD family. LeuD type 1 subfamily.</text>
</comment>
<dbReference type="PANTHER" id="PTHR43345:SF5">
    <property type="entry name" value="3-ISOPROPYLMALATE DEHYDRATASE SMALL SUBUNIT"/>
    <property type="match status" value="1"/>
</dbReference>
<evidence type="ECO:0000256" key="3">
    <source>
        <dbReference type="ARBA" id="ARBA00004729"/>
    </source>
</evidence>
<evidence type="ECO:0000256" key="6">
    <source>
        <dbReference type="ARBA" id="ARBA00022430"/>
    </source>
</evidence>
<dbReference type="NCBIfam" id="TIGR00171">
    <property type="entry name" value="leuD"/>
    <property type="match status" value="1"/>
</dbReference>
<dbReference type="SUPFAM" id="SSF52016">
    <property type="entry name" value="LeuD/IlvD-like"/>
    <property type="match status" value="1"/>
</dbReference>
<dbReference type="Pfam" id="PF00694">
    <property type="entry name" value="Aconitase_C"/>
    <property type="match status" value="1"/>
</dbReference>
<comment type="function">
    <text evidence="2 10">Catalyzes the isomerization between 2-isopropylmalate and 3-isopropylmalate, via the formation of 2-isopropylmaleate.</text>
</comment>
<dbReference type="RefSeq" id="WP_200124264.1">
    <property type="nucleotide sequence ID" value="NZ_CP054705.1"/>
</dbReference>
<keyword evidence="9 10" id="KW-0100">Branched-chain amino acid biosynthesis</keyword>
<dbReference type="InterPro" id="IPR033940">
    <property type="entry name" value="IPMI_Swivel"/>
</dbReference>
<dbReference type="InterPro" id="IPR050075">
    <property type="entry name" value="LeuD"/>
</dbReference>
<dbReference type="GO" id="GO:0009098">
    <property type="term" value="P:L-leucine biosynthetic process"/>
    <property type="evidence" value="ECO:0007669"/>
    <property type="project" value="UniProtKB-UniRule"/>
</dbReference>
<dbReference type="InterPro" id="IPR000573">
    <property type="entry name" value="AconitaseA/IPMdHydase_ssu_swvl"/>
</dbReference>
<evidence type="ECO:0000256" key="7">
    <source>
        <dbReference type="ARBA" id="ARBA00022605"/>
    </source>
</evidence>
<dbReference type="EC" id="4.2.1.33" evidence="10"/>
<dbReference type="GO" id="GO:0009316">
    <property type="term" value="C:3-isopropylmalate dehydratase complex"/>
    <property type="evidence" value="ECO:0007669"/>
    <property type="project" value="InterPro"/>
</dbReference>
<dbReference type="PANTHER" id="PTHR43345">
    <property type="entry name" value="3-ISOPROPYLMALATE DEHYDRATASE SMALL SUBUNIT 2-RELATED-RELATED"/>
    <property type="match status" value="1"/>
</dbReference>
<name>A0A7T6Z595_9BACI</name>
<keyword evidence="7 10" id="KW-0028">Amino-acid biosynthesis</keyword>
<keyword evidence="6 10" id="KW-0432">Leucine biosynthesis</keyword>
<dbReference type="InterPro" id="IPR004431">
    <property type="entry name" value="3-IsopropMal_deHydase_ssu"/>
</dbReference>
<feature type="domain" description="Aconitase A/isopropylmalate dehydratase small subunit swivel" evidence="11">
    <location>
        <begin position="1"/>
        <end position="123"/>
    </location>
</feature>
<dbReference type="KEGG" id="scia:HUG15_17195"/>
<dbReference type="GO" id="GO:0003861">
    <property type="term" value="F:3-isopropylmalate dehydratase activity"/>
    <property type="evidence" value="ECO:0007669"/>
    <property type="project" value="UniProtKB-UniRule"/>
</dbReference>
<dbReference type="NCBIfam" id="NF002458">
    <property type="entry name" value="PRK01641.1"/>
    <property type="match status" value="1"/>
</dbReference>
<evidence type="ECO:0000256" key="8">
    <source>
        <dbReference type="ARBA" id="ARBA00023239"/>
    </source>
</evidence>
<evidence type="ECO:0000256" key="5">
    <source>
        <dbReference type="ARBA" id="ARBA00011271"/>
    </source>
</evidence>
<organism evidence="12 13">
    <name type="scientific">Salicibibacter cibarius</name>
    <dbReference type="NCBI Taxonomy" id="2743000"/>
    <lineage>
        <taxon>Bacteria</taxon>
        <taxon>Bacillati</taxon>
        <taxon>Bacillota</taxon>
        <taxon>Bacilli</taxon>
        <taxon>Bacillales</taxon>
        <taxon>Bacillaceae</taxon>
        <taxon>Salicibibacter</taxon>
    </lineage>
</organism>
<evidence type="ECO:0000256" key="10">
    <source>
        <dbReference type="HAMAP-Rule" id="MF_01031"/>
    </source>
</evidence>
<dbReference type="Gene3D" id="3.20.19.10">
    <property type="entry name" value="Aconitase, domain 4"/>
    <property type="match status" value="1"/>
</dbReference>
<evidence type="ECO:0000313" key="12">
    <source>
        <dbReference type="EMBL" id="QQK77140.1"/>
    </source>
</evidence>
<keyword evidence="8 10" id="KW-0456">Lyase</keyword>
<dbReference type="FunFam" id="3.20.19.10:FF:000003">
    <property type="entry name" value="3-isopropylmalate dehydratase small subunit"/>
    <property type="match status" value="1"/>
</dbReference>
<dbReference type="EMBL" id="CP054705">
    <property type="protein sequence ID" value="QQK77140.1"/>
    <property type="molecule type" value="Genomic_DNA"/>
</dbReference>
<sequence>MEAFHEIEGSVASLPYVNVDTDQIIPKQFLKRVERTGFGQFLFFNWRFLDDDSENPDFPLNRPHMKGASILLSDHNFGCGSSREHAAWALKDYGFKVIIAPSFGDIFYNNSFKNGLLPLRLPEETVQNWMEKGKDDALTFKVNLEEQTVEDDQGIIHTFEIDPYWKNMLVYGLDEIGVTLQYGDYIQEYEQQMKMRP</sequence>
<comment type="catalytic activity">
    <reaction evidence="1 10">
        <text>(2R,3S)-3-isopropylmalate = (2S)-2-isopropylmalate</text>
        <dbReference type="Rhea" id="RHEA:32287"/>
        <dbReference type="ChEBI" id="CHEBI:1178"/>
        <dbReference type="ChEBI" id="CHEBI:35121"/>
        <dbReference type="EC" id="4.2.1.33"/>
    </reaction>
</comment>